<name>A0ABN9KTB2_9NEOB</name>
<feature type="chain" id="PRO_5047322779" description="Noggin" evidence="7">
    <location>
        <begin position="21"/>
        <end position="256"/>
    </location>
</feature>
<proteinExistence type="inferred from homology"/>
<dbReference type="InterPro" id="IPR029034">
    <property type="entry name" value="Cystine-knot_cytokine"/>
</dbReference>
<evidence type="ECO:0000256" key="3">
    <source>
        <dbReference type="ARBA" id="ARBA00022473"/>
    </source>
</evidence>
<keyword evidence="4" id="KW-0964">Secreted</keyword>
<evidence type="ECO:0000256" key="6">
    <source>
        <dbReference type="ARBA" id="ARBA00023188"/>
    </source>
</evidence>
<evidence type="ECO:0000313" key="9">
    <source>
        <dbReference type="Proteomes" id="UP001176940"/>
    </source>
</evidence>
<dbReference type="SUPFAM" id="SSF57501">
    <property type="entry name" value="Cystine-knot cytokines"/>
    <property type="match status" value="1"/>
</dbReference>
<dbReference type="PANTHER" id="PTHR10494">
    <property type="entry name" value="BONE MORPHOGENETIC PROTEIN INHIBITOR, NOGGIN"/>
    <property type="match status" value="1"/>
</dbReference>
<comment type="subcellular location">
    <subcellularLocation>
        <location evidence="1">Secreted</location>
    </subcellularLocation>
</comment>
<sequence>MFSLFIGLILLGIQWSPVYLDNTADTKRLDENQGDTELGTLRRRISSGTRPYSLSRSPLDYHYSPKPKHLKTPRLLRILGSSFDPFWMSVEKPAENDTNSHLSALSQDLFDGASRYRRKLTQEAQNINFASLKLPAELSANSSHVVLDELRRWLVQRASCKLTSTWVDLGPVFWPRWVKGSPTRPDNSGTGKIGTGIIRVRVLVCFCGTSVRHTCAARVPTGYHTHRAGDSSRDKRCPPHVVLKPPFISSLQQRLL</sequence>
<dbReference type="PANTHER" id="PTHR10494:SF6">
    <property type="entry name" value="NOGGIN"/>
    <property type="match status" value="1"/>
</dbReference>
<evidence type="ECO:0000313" key="8">
    <source>
        <dbReference type="EMBL" id="CAJ0920078.1"/>
    </source>
</evidence>
<evidence type="ECO:0000256" key="5">
    <source>
        <dbReference type="ARBA" id="ARBA00022729"/>
    </source>
</evidence>
<dbReference type="Proteomes" id="UP001176940">
    <property type="component" value="Unassembled WGS sequence"/>
</dbReference>
<comment type="similarity">
    <text evidence="2">Belongs to the noggin family.</text>
</comment>
<comment type="caution">
    <text evidence="8">The sequence shown here is derived from an EMBL/GenBank/DDBJ whole genome shotgun (WGS) entry which is preliminary data.</text>
</comment>
<keyword evidence="6" id="KW-0891">Chondrogenesis</keyword>
<keyword evidence="3" id="KW-0217">Developmental protein</keyword>
<evidence type="ECO:0000256" key="4">
    <source>
        <dbReference type="ARBA" id="ARBA00022525"/>
    </source>
</evidence>
<accession>A0ABN9KTB2</accession>
<protein>
    <recommendedName>
        <fullName evidence="10">Noggin</fullName>
    </recommendedName>
</protein>
<evidence type="ECO:0000256" key="1">
    <source>
        <dbReference type="ARBA" id="ARBA00004613"/>
    </source>
</evidence>
<keyword evidence="9" id="KW-1185">Reference proteome</keyword>
<evidence type="ECO:0000256" key="2">
    <source>
        <dbReference type="ARBA" id="ARBA00007480"/>
    </source>
</evidence>
<dbReference type="EMBL" id="CAUEEQ010001536">
    <property type="protein sequence ID" value="CAJ0920078.1"/>
    <property type="molecule type" value="Genomic_DNA"/>
</dbReference>
<gene>
    <name evidence="8" type="ORF">RIMI_LOCUS1192697</name>
</gene>
<organism evidence="8 9">
    <name type="scientific">Ranitomeya imitator</name>
    <name type="common">mimic poison frog</name>
    <dbReference type="NCBI Taxonomy" id="111125"/>
    <lineage>
        <taxon>Eukaryota</taxon>
        <taxon>Metazoa</taxon>
        <taxon>Chordata</taxon>
        <taxon>Craniata</taxon>
        <taxon>Vertebrata</taxon>
        <taxon>Euteleostomi</taxon>
        <taxon>Amphibia</taxon>
        <taxon>Batrachia</taxon>
        <taxon>Anura</taxon>
        <taxon>Neobatrachia</taxon>
        <taxon>Hyloidea</taxon>
        <taxon>Dendrobatidae</taxon>
        <taxon>Dendrobatinae</taxon>
        <taxon>Ranitomeya</taxon>
    </lineage>
</organism>
<evidence type="ECO:0000256" key="7">
    <source>
        <dbReference type="SAM" id="SignalP"/>
    </source>
</evidence>
<reference evidence="8" key="1">
    <citation type="submission" date="2023-07" db="EMBL/GenBank/DDBJ databases">
        <authorList>
            <person name="Stuckert A."/>
        </authorList>
    </citation>
    <scope>NUCLEOTIDE SEQUENCE</scope>
</reference>
<dbReference type="InterPro" id="IPR008717">
    <property type="entry name" value="Noggin"/>
</dbReference>
<dbReference type="Gene3D" id="2.10.90.10">
    <property type="entry name" value="Cystine-knot cytokines"/>
    <property type="match status" value="1"/>
</dbReference>
<keyword evidence="5 7" id="KW-0732">Signal</keyword>
<dbReference type="Pfam" id="PF05806">
    <property type="entry name" value="Noggin"/>
    <property type="match status" value="1"/>
</dbReference>
<feature type="signal peptide" evidence="7">
    <location>
        <begin position="1"/>
        <end position="20"/>
    </location>
</feature>
<evidence type="ECO:0008006" key="10">
    <source>
        <dbReference type="Google" id="ProtNLM"/>
    </source>
</evidence>